<evidence type="ECO:0000313" key="2">
    <source>
        <dbReference type="Proteomes" id="UP000054559"/>
    </source>
</evidence>
<dbReference type="Proteomes" id="UP000054559">
    <property type="component" value="Unassembled WGS sequence"/>
</dbReference>
<name>A0A0J8R463_COCIT</name>
<dbReference type="AlphaFoldDB" id="A0A0J8R463"/>
<protein>
    <submittedName>
        <fullName evidence="1">Uncharacterized protein</fullName>
    </submittedName>
</protein>
<reference evidence="2" key="1">
    <citation type="journal article" date="2010" name="Genome Res.">
        <title>Population genomic sequencing of Coccidioides fungi reveals recent hybridization and transposon control.</title>
        <authorList>
            <person name="Neafsey D.E."/>
            <person name="Barker B.M."/>
            <person name="Sharpton T.J."/>
            <person name="Stajich J.E."/>
            <person name="Park D.J."/>
            <person name="Whiston E."/>
            <person name="Hung C.-Y."/>
            <person name="McMahan C."/>
            <person name="White J."/>
            <person name="Sykes S."/>
            <person name="Heiman D."/>
            <person name="Young S."/>
            <person name="Zeng Q."/>
            <person name="Abouelleil A."/>
            <person name="Aftuck L."/>
            <person name="Bessette D."/>
            <person name="Brown A."/>
            <person name="FitzGerald M."/>
            <person name="Lui A."/>
            <person name="Macdonald J.P."/>
            <person name="Priest M."/>
            <person name="Orbach M.J."/>
            <person name="Galgiani J.N."/>
            <person name="Kirkland T.N."/>
            <person name="Cole G.T."/>
            <person name="Birren B.W."/>
            <person name="Henn M.R."/>
            <person name="Taylor J.W."/>
            <person name="Rounsley S.D."/>
        </authorList>
    </citation>
    <scope>NUCLEOTIDE SEQUENCE [LARGE SCALE GENOMIC DNA]</scope>
    <source>
        <strain evidence="2">RMSCC 3703</strain>
    </source>
</reference>
<sequence length="129" mass="14105">MSNENVSCIEVLTIEPRIDLVTGNVPILSSKFLHIFGGEVVSHKPDLGSKNADWVSPHCAVSYPHLGISIHTSRWRSRRRSPLGVGRNEAERSGPAVGGLKPSEIQVVLHGVKFFLLLYHRAAFPSSLA</sequence>
<gene>
    <name evidence="1" type="ORF">CISG_07183</name>
</gene>
<organism evidence="1 2">
    <name type="scientific">Coccidioides immitis RMSCC 3703</name>
    <dbReference type="NCBI Taxonomy" id="454286"/>
    <lineage>
        <taxon>Eukaryota</taxon>
        <taxon>Fungi</taxon>
        <taxon>Dikarya</taxon>
        <taxon>Ascomycota</taxon>
        <taxon>Pezizomycotina</taxon>
        <taxon>Eurotiomycetes</taxon>
        <taxon>Eurotiomycetidae</taxon>
        <taxon>Onygenales</taxon>
        <taxon>Onygenaceae</taxon>
        <taxon>Coccidioides</taxon>
    </lineage>
</organism>
<evidence type="ECO:0000313" key="1">
    <source>
        <dbReference type="EMBL" id="KMU78523.1"/>
    </source>
</evidence>
<dbReference type="EMBL" id="DS268166">
    <property type="protein sequence ID" value="KMU78523.1"/>
    <property type="molecule type" value="Genomic_DNA"/>
</dbReference>
<proteinExistence type="predicted"/>
<accession>A0A0J8R463</accession>